<dbReference type="Proteomes" id="UP001144256">
    <property type="component" value="Unassembled WGS sequence"/>
</dbReference>
<protein>
    <submittedName>
        <fullName evidence="1">Uncharacterized protein</fullName>
    </submittedName>
</protein>
<dbReference type="AlphaFoldDB" id="A0A9W6DDM4"/>
<dbReference type="EMBL" id="BRLB01000003">
    <property type="protein sequence ID" value="GKX29101.1"/>
    <property type="molecule type" value="Genomic_DNA"/>
</dbReference>
<evidence type="ECO:0000313" key="1">
    <source>
        <dbReference type="EMBL" id="GKX29101.1"/>
    </source>
</evidence>
<name>A0A9W6DDM4_9FIRM</name>
<keyword evidence="2" id="KW-1185">Reference proteome</keyword>
<proteinExistence type="predicted"/>
<accession>A0A9W6DDM4</accession>
<dbReference type="RefSeq" id="WP_281814281.1">
    <property type="nucleotide sequence ID" value="NZ_BRLB01000003.1"/>
</dbReference>
<evidence type="ECO:0000313" key="2">
    <source>
        <dbReference type="Proteomes" id="UP001144256"/>
    </source>
</evidence>
<dbReference type="PROSITE" id="PS51257">
    <property type="entry name" value="PROKAR_LIPOPROTEIN"/>
    <property type="match status" value="1"/>
</dbReference>
<comment type="caution">
    <text evidence="1">The sequence shown here is derived from an EMBL/GenBank/DDBJ whole genome shotgun (WGS) entry which is preliminary data.</text>
</comment>
<gene>
    <name evidence="1" type="ORF">SH1V18_15810</name>
</gene>
<reference evidence="1" key="1">
    <citation type="submission" date="2022-06" db="EMBL/GenBank/DDBJ databases">
        <title>Vallitalea longa sp. nov., an anaerobic bacterium isolated from marine sediment.</title>
        <authorList>
            <person name="Hirano S."/>
            <person name="Terahara T."/>
            <person name="Mori K."/>
            <person name="Hamada M."/>
            <person name="Matsumoto R."/>
            <person name="Kobayashi T."/>
        </authorList>
    </citation>
    <scope>NUCLEOTIDE SEQUENCE</scope>
    <source>
        <strain evidence="1">SH18-1</strain>
    </source>
</reference>
<organism evidence="1 2">
    <name type="scientific">Vallitalea longa</name>
    <dbReference type="NCBI Taxonomy" id="2936439"/>
    <lineage>
        <taxon>Bacteria</taxon>
        <taxon>Bacillati</taxon>
        <taxon>Bacillota</taxon>
        <taxon>Clostridia</taxon>
        <taxon>Lachnospirales</taxon>
        <taxon>Vallitaleaceae</taxon>
        <taxon>Vallitalea</taxon>
    </lineage>
</organism>
<sequence length="216" mass="25069">MKKVVGILIILLIVIMGCIPNVKITNKSYNDTTQNCLYNYSEFLRGNISVKDNNDMIEISDIYSLEENYNRYTLFDSNKNGIPELHLSSMREYKIIECDEDTLQTIFSGSGYDTLLNNGAILYNRFGSGPEHVSYTYTELDEDNIVTQITFDKYNTMNNILDDDLYLFEGKEVTKEAFEEKTKNYLDVGSDMIIWSDYWTFLVKNYNNIISATRKL</sequence>